<keyword evidence="2" id="KW-0614">Plasmid</keyword>
<feature type="signal peptide" evidence="1">
    <location>
        <begin position="1"/>
        <end position="18"/>
    </location>
</feature>
<name>W5SWA4_9SPIR</name>
<protein>
    <recommendedName>
        <fullName evidence="4">Antigen P35</fullName>
    </recommendedName>
</protein>
<reference evidence="2" key="1">
    <citation type="submission" date="2013-04" db="EMBL/GenBank/DDBJ databases">
        <title>Comparative Genomics of Relapsing Fever Spirochetes.</title>
        <authorList>
            <person name="Schwan T.G."/>
            <person name="Raffel S.J."/>
            <person name="Porcella S.F."/>
            <person name="Martens C.A."/>
            <person name="Bruno D.P."/>
            <person name="Ricklefs S.M."/>
            <person name="Barbian K.B."/>
        </authorList>
    </citation>
    <scope>NUCLEOTIDE SEQUENCE</scope>
    <source>
        <strain evidence="2">Co53</strain>
        <plasmid evidence="2">unnamed</plasmid>
    </source>
</reference>
<dbReference type="HOGENOM" id="CLU_062986_1_1_12"/>
<keyword evidence="3" id="KW-1185">Reference proteome</keyword>
<dbReference type="Proteomes" id="UP000019330">
    <property type="component" value="Plasmid unnamed"/>
</dbReference>
<evidence type="ECO:0000313" key="2">
    <source>
        <dbReference type="EMBL" id="AHH11172.1"/>
    </source>
</evidence>
<dbReference type="InterPro" id="IPR008421">
    <property type="entry name" value="Borrelia_lipoprotein_PFam54/60"/>
</dbReference>
<geneLocation type="plasmid" evidence="2 3">
    <name>unnamed</name>
</geneLocation>
<sequence length="243" mass="27872">MKNYFFISLTFISFILIACNPNSKPTNDEAPHDLINNLINKHDHTNLILNTHNNDQWVEDSTQFGMQGTNQLFDVITTDDNTKYKDNKSARREVYLAFEYHKDAIKEFGIIANKLADGALKGSAQDIQILKDVIKEIRQYAKNYFLTASTPLINKKDELASLNLSELKTLTNQFQIIEQNKQILKNGLIKIKEDFNKDHNNIKTGNISNLINYLIHNYLDTFENASNTIKDACKEINSILSKI</sequence>
<dbReference type="EMBL" id="CP005746">
    <property type="protein sequence ID" value="AHH11172.1"/>
    <property type="molecule type" value="Genomic_DNA"/>
</dbReference>
<evidence type="ECO:0000256" key="1">
    <source>
        <dbReference type="SAM" id="SignalP"/>
    </source>
</evidence>
<proteinExistence type="predicted"/>
<gene>
    <name evidence="2" type="ORF">BCO_0028700</name>
</gene>
<organism evidence="2">
    <name type="scientific">Borrelia coriaceae ATCC 43381</name>
    <dbReference type="NCBI Taxonomy" id="1408429"/>
    <lineage>
        <taxon>Bacteria</taxon>
        <taxon>Pseudomonadati</taxon>
        <taxon>Spirochaetota</taxon>
        <taxon>Spirochaetia</taxon>
        <taxon>Spirochaetales</taxon>
        <taxon>Borreliaceae</taxon>
        <taxon>Borrelia</taxon>
    </lineage>
</organism>
<evidence type="ECO:0000313" key="3">
    <source>
        <dbReference type="Proteomes" id="UP000019330"/>
    </source>
</evidence>
<dbReference type="AlphaFoldDB" id="W5SWA4"/>
<accession>W5SWA4</accession>
<evidence type="ECO:0008006" key="4">
    <source>
        <dbReference type="Google" id="ProtNLM"/>
    </source>
</evidence>
<dbReference type="Gene3D" id="1.10.3160.10">
    <property type="entry name" value="Bbcrasp-1"/>
    <property type="match status" value="1"/>
</dbReference>
<keyword evidence="1" id="KW-0732">Signal</keyword>
<dbReference type="PROSITE" id="PS51257">
    <property type="entry name" value="PROKAR_LIPOPROTEIN"/>
    <property type="match status" value="1"/>
</dbReference>
<dbReference type="RefSeq" id="WP_025408520.1">
    <property type="nucleotide sequence ID" value="NZ_CP005746.1"/>
</dbReference>
<dbReference type="Pfam" id="PF05714">
    <property type="entry name" value="PFam54_60"/>
    <property type="match status" value="1"/>
</dbReference>
<feature type="chain" id="PRO_5004873125" description="Antigen P35" evidence="1">
    <location>
        <begin position="19"/>
        <end position="243"/>
    </location>
</feature>